<protein>
    <recommendedName>
        <fullName evidence="3">F-box domain-containing protein</fullName>
    </recommendedName>
</protein>
<gene>
    <name evidence="1" type="ORF">P43SY_002565</name>
</gene>
<accession>A0AAD5MJK5</accession>
<evidence type="ECO:0000313" key="1">
    <source>
        <dbReference type="EMBL" id="KAJ0410233.1"/>
    </source>
</evidence>
<dbReference type="CDD" id="cd09917">
    <property type="entry name" value="F-box_SF"/>
    <property type="match status" value="1"/>
</dbReference>
<proteinExistence type="predicted"/>
<reference evidence="1" key="1">
    <citation type="submission" date="2021-12" db="EMBL/GenBank/DDBJ databases">
        <title>Prjna785345.</title>
        <authorList>
            <person name="Rujirawat T."/>
            <person name="Krajaejun T."/>
        </authorList>
    </citation>
    <scope>NUCLEOTIDE SEQUENCE</scope>
    <source>
        <strain evidence="1">Pi057C3</strain>
    </source>
</reference>
<dbReference type="Proteomes" id="UP001209570">
    <property type="component" value="Unassembled WGS sequence"/>
</dbReference>
<organism evidence="1 2">
    <name type="scientific">Pythium insidiosum</name>
    <name type="common">Pythiosis disease agent</name>
    <dbReference type="NCBI Taxonomy" id="114742"/>
    <lineage>
        <taxon>Eukaryota</taxon>
        <taxon>Sar</taxon>
        <taxon>Stramenopiles</taxon>
        <taxon>Oomycota</taxon>
        <taxon>Peronosporomycetes</taxon>
        <taxon>Pythiales</taxon>
        <taxon>Pythiaceae</taxon>
        <taxon>Pythium</taxon>
    </lineage>
</organism>
<evidence type="ECO:0000313" key="2">
    <source>
        <dbReference type="Proteomes" id="UP001209570"/>
    </source>
</evidence>
<dbReference type="AlphaFoldDB" id="A0AAD5MJK5"/>
<evidence type="ECO:0008006" key="3">
    <source>
        <dbReference type="Google" id="ProtNLM"/>
    </source>
</evidence>
<comment type="caution">
    <text evidence="1">The sequence shown here is derived from an EMBL/GenBank/DDBJ whole genome shotgun (WGS) entry which is preliminary data.</text>
</comment>
<name>A0AAD5MJK5_PYTIN</name>
<dbReference type="SUPFAM" id="SSF81383">
    <property type="entry name" value="F-box domain"/>
    <property type="match status" value="1"/>
</dbReference>
<sequence>MSRLESLPPGLLDVHVCGFLDAPSLGRLRLVNRFFQSEQVQLDDLWRQHVTREFGLRPLVPEPRSSRRICWRDVYQAAWRDARCLSSAAGDADVLKVFKSHPDVLLSAGETQLRNELVLMSGLRRFPLSASLIGHYAQLLRQQGAMPWLATR</sequence>
<dbReference type="InterPro" id="IPR036047">
    <property type="entry name" value="F-box-like_dom_sf"/>
</dbReference>
<dbReference type="Gene3D" id="1.20.1280.50">
    <property type="match status" value="1"/>
</dbReference>
<keyword evidence="2" id="KW-1185">Reference proteome</keyword>
<dbReference type="EMBL" id="JAKCXM010000001">
    <property type="protein sequence ID" value="KAJ0410233.1"/>
    <property type="molecule type" value="Genomic_DNA"/>
</dbReference>